<keyword evidence="2" id="KW-0677">Repeat</keyword>
<sequence>MAFRTSLRTCLASPSKFARSGRPQGSFLKMTSTAQTRILHADSSAKSTQDINSAQETRFVDAIDRLLSVVREQSNPAYRSSVPVRIPELWAESIATSTNVELHHARPPSPTNINALKPRHMHESYSQIILPFHSSPELLEKYVNASGGIRTGKLMEHLDSLAGSSAYKHLLGPDVNRLGDLGERGFYVVTAAVDRLDMLERLGSPVRDLRISGQVISTGRSSMEVAVKIESLDPEGDSAGDGKTVMLGRFSMVCRDAHTHKARPVNPLILSTPEEKQLFAIGEDQKSRKQSHSLRALSKVPPTSEEAQALHDLFLTYGQEGLAEKKSKRVWLSDTKLENSLLMFPQERNVHQKIFGGYLMRLAYELGFTTATLFTRHPVRFLSLDGISFKRPVPIGSILRLTSHVAHTESTPEYPTLVHVGVKANVVDVVTGSEITTNHFSFTWCTDDGEPLNRIVVPRSYEDAMMWLEGKRALDIGAEIRALRYTDELS</sequence>
<evidence type="ECO:0000313" key="7">
    <source>
        <dbReference type="Proteomes" id="UP000076798"/>
    </source>
</evidence>
<dbReference type="PROSITE" id="PS51770">
    <property type="entry name" value="HOTDOG_ACOT"/>
    <property type="match status" value="2"/>
</dbReference>
<proteinExistence type="inferred from homology"/>
<name>A0A166H2Q1_9AGAM</name>
<dbReference type="GO" id="GO:0006637">
    <property type="term" value="P:acyl-CoA metabolic process"/>
    <property type="evidence" value="ECO:0007669"/>
    <property type="project" value="TreeGrafter"/>
</dbReference>
<dbReference type="InterPro" id="IPR029069">
    <property type="entry name" value="HotDog_dom_sf"/>
</dbReference>
<dbReference type="PANTHER" id="PTHR12655:SF0">
    <property type="entry name" value="ACYL-COENZYME A THIOESTERASE 9, MITOCHONDRIAL"/>
    <property type="match status" value="1"/>
</dbReference>
<dbReference type="Proteomes" id="UP000076798">
    <property type="component" value="Unassembled WGS sequence"/>
</dbReference>
<feature type="domain" description="HotDog ACOT-type" evidence="5">
    <location>
        <begin position="333"/>
        <end position="450"/>
    </location>
</feature>
<evidence type="ECO:0000259" key="5">
    <source>
        <dbReference type="PROSITE" id="PS51770"/>
    </source>
</evidence>
<keyword evidence="6" id="KW-0413">Isomerase</keyword>
<comment type="similarity">
    <text evidence="1">Belongs to the acyl coenzyme A hydrolase family.</text>
</comment>
<evidence type="ECO:0000313" key="6">
    <source>
        <dbReference type="EMBL" id="KZT42277.1"/>
    </source>
</evidence>
<dbReference type="CDD" id="cd03442">
    <property type="entry name" value="BFIT_BACH"/>
    <property type="match status" value="2"/>
</dbReference>
<evidence type="ECO:0000256" key="1">
    <source>
        <dbReference type="ARBA" id="ARBA00010458"/>
    </source>
</evidence>
<keyword evidence="4" id="KW-0809">Transit peptide</keyword>
<accession>A0A166H2Q1</accession>
<dbReference type="GO" id="GO:0016853">
    <property type="term" value="F:isomerase activity"/>
    <property type="evidence" value="ECO:0007669"/>
    <property type="project" value="UniProtKB-KW"/>
</dbReference>
<dbReference type="EMBL" id="KV428014">
    <property type="protein sequence ID" value="KZT42277.1"/>
    <property type="molecule type" value="Genomic_DNA"/>
</dbReference>
<dbReference type="AlphaFoldDB" id="A0A166H2Q1"/>
<protein>
    <submittedName>
        <fullName evidence="6">Thioesterase/thiol ester dehydrase-isomerase</fullName>
    </submittedName>
</protein>
<dbReference type="GO" id="GO:0005739">
    <property type="term" value="C:mitochondrion"/>
    <property type="evidence" value="ECO:0007669"/>
    <property type="project" value="TreeGrafter"/>
</dbReference>
<keyword evidence="7" id="KW-1185">Reference proteome</keyword>
<organism evidence="6 7">
    <name type="scientific">Sistotremastrum suecicum HHB10207 ss-3</name>
    <dbReference type="NCBI Taxonomy" id="1314776"/>
    <lineage>
        <taxon>Eukaryota</taxon>
        <taxon>Fungi</taxon>
        <taxon>Dikarya</taxon>
        <taxon>Basidiomycota</taxon>
        <taxon>Agaricomycotina</taxon>
        <taxon>Agaricomycetes</taxon>
        <taxon>Sistotremastrales</taxon>
        <taxon>Sistotremastraceae</taxon>
        <taxon>Sistotremastrum</taxon>
    </lineage>
</organism>
<reference evidence="6 7" key="1">
    <citation type="journal article" date="2016" name="Mol. Biol. Evol.">
        <title>Comparative Genomics of Early-Diverging Mushroom-Forming Fungi Provides Insights into the Origins of Lignocellulose Decay Capabilities.</title>
        <authorList>
            <person name="Nagy L.G."/>
            <person name="Riley R."/>
            <person name="Tritt A."/>
            <person name="Adam C."/>
            <person name="Daum C."/>
            <person name="Floudas D."/>
            <person name="Sun H."/>
            <person name="Yadav J.S."/>
            <person name="Pangilinan J."/>
            <person name="Larsson K.H."/>
            <person name="Matsuura K."/>
            <person name="Barry K."/>
            <person name="Labutti K."/>
            <person name="Kuo R."/>
            <person name="Ohm R.A."/>
            <person name="Bhattacharya S.S."/>
            <person name="Shirouzu T."/>
            <person name="Yoshinaga Y."/>
            <person name="Martin F.M."/>
            <person name="Grigoriev I.V."/>
            <person name="Hibbett D.S."/>
        </authorList>
    </citation>
    <scope>NUCLEOTIDE SEQUENCE [LARGE SCALE GENOMIC DNA]</scope>
    <source>
        <strain evidence="6 7">HHB10207 ss-3</strain>
    </source>
</reference>
<dbReference type="SUPFAM" id="SSF54637">
    <property type="entry name" value="Thioesterase/thiol ester dehydrase-isomerase"/>
    <property type="match status" value="2"/>
</dbReference>
<dbReference type="GO" id="GO:0047617">
    <property type="term" value="F:fatty acyl-CoA hydrolase activity"/>
    <property type="evidence" value="ECO:0007669"/>
    <property type="project" value="TreeGrafter"/>
</dbReference>
<dbReference type="PANTHER" id="PTHR12655">
    <property type="entry name" value="ACYL-COA THIOESTERASE"/>
    <property type="match status" value="1"/>
</dbReference>
<dbReference type="InterPro" id="IPR033120">
    <property type="entry name" value="HOTDOG_ACOT"/>
</dbReference>
<evidence type="ECO:0000256" key="4">
    <source>
        <dbReference type="ARBA" id="ARBA00022946"/>
    </source>
</evidence>
<evidence type="ECO:0000256" key="3">
    <source>
        <dbReference type="ARBA" id="ARBA00022801"/>
    </source>
</evidence>
<keyword evidence="3" id="KW-0378">Hydrolase</keyword>
<dbReference type="Gene3D" id="3.10.129.10">
    <property type="entry name" value="Hotdog Thioesterase"/>
    <property type="match status" value="2"/>
</dbReference>
<evidence type="ECO:0000256" key="2">
    <source>
        <dbReference type="ARBA" id="ARBA00022737"/>
    </source>
</evidence>
<dbReference type="STRING" id="1314776.A0A166H2Q1"/>
<gene>
    <name evidence="6" type="ORF">SISSUDRAFT_1058641</name>
</gene>
<dbReference type="OrthoDB" id="331699at2759"/>
<feature type="domain" description="HotDog ACOT-type" evidence="5">
    <location>
        <begin position="124"/>
        <end position="258"/>
    </location>
</feature>